<protein>
    <submittedName>
        <fullName evidence="3">MarR family transcriptional regulator</fullName>
    </submittedName>
</protein>
<dbReference type="Proteomes" id="UP000377803">
    <property type="component" value="Chromosome"/>
</dbReference>
<gene>
    <name evidence="3" type="ORF">LC1Nh_1067</name>
</gene>
<dbReference type="InterPro" id="IPR042371">
    <property type="entry name" value="Z_dom"/>
</dbReference>
<dbReference type="InterPro" id="IPR000835">
    <property type="entry name" value="HTH_MarR-typ"/>
</dbReference>
<dbReference type="InterPro" id="IPR036390">
    <property type="entry name" value="WH_DNA-bd_sf"/>
</dbReference>
<feature type="domain" description="Z-binding" evidence="2">
    <location>
        <begin position="15"/>
        <end position="81"/>
    </location>
</feature>
<dbReference type="GeneID" id="42365464"/>
<dbReference type="RefSeq" id="WP_153550686.1">
    <property type="nucleotide sequence ID" value="NZ_CP040089.1"/>
</dbReference>
<organism evidence="3 4">
    <name type="scientific">Candidatus Nanohalobium constans</name>
    <dbReference type="NCBI Taxonomy" id="2565781"/>
    <lineage>
        <taxon>Archaea</taxon>
        <taxon>Candidatus Nanohalarchaeota</taxon>
        <taxon>Candidatus Nanohalobia</taxon>
        <taxon>Candidatus Nanohalobiales</taxon>
        <taxon>Candidatus Nanohalobiaceae</taxon>
        <taxon>Candidatus Nanohalobium</taxon>
    </lineage>
</organism>
<dbReference type="Gene3D" id="1.10.10.10">
    <property type="entry name" value="Winged helix-like DNA-binding domain superfamily/Winged helix DNA-binding domain"/>
    <property type="match status" value="1"/>
</dbReference>
<proteinExistence type="predicted"/>
<dbReference type="OrthoDB" id="312927at2157"/>
<dbReference type="KEGG" id="ncon:LC1Nh_1067"/>
<evidence type="ECO:0000256" key="1">
    <source>
        <dbReference type="ARBA" id="ARBA00022884"/>
    </source>
</evidence>
<keyword evidence="1" id="KW-0694">RNA-binding</keyword>
<reference evidence="4" key="1">
    <citation type="submission" date="2019-05" db="EMBL/GenBank/DDBJ databases">
        <title>Candidatus Nanohalobium constans, a novel model system to study the DPANN nano-sized archaea: genomic and physiological characterization of a nanoarchaeon co-cultured with its chitinotrophic host.</title>
        <authorList>
            <person name="La Cono V."/>
            <person name="Arcadi E."/>
            <person name="Crisafi F."/>
            <person name="Denaro R."/>
            <person name="La Spada G."/>
            <person name="Messina E."/>
            <person name="Smedile F."/>
            <person name="Toshchakov S.V."/>
            <person name="Shevchenko M.A."/>
            <person name="Golyshin P.N."/>
            <person name="Golyshina O.V."/>
            <person name="Ferrer M."/>
            <person name="Rohde M."/>
            <person name="Mushegian A."/>
            <person name="Sorokin D.Y."/>
            <person name="Giuliano L."/>
            <person name="Yakimov M.M."/>
        </authorList>
    </citation>
    <scope>NUCLEOTIDE SEQUENCE [LARGE SCALE GENOMIC DNA]</scope>
    <source>
        <strain evidence="4">LC1Nh</strain>
    </source>
</reference>
<keyword evidence="4" id="KW-1185">Reference proteome</keyword>
<dbReference type="GO" id="GO:0003726">
    <property type="term" value="F:double-stranded RNA adenosine deaminase activity"/>
    <property type="evidence" value="ECO:0007669"/>
    <property type="project" value="InterPro"/>
</dbReference>
<evidence type="ECO:0000313" key="4">
    <source>
        <dbReference type="Proteomes" id="UP000377803"/>
    </source>
</evidence>
<dbReference type="Pfam" id="PF12802">
    <property type="entry name" value="MarR_2"/>
    <property type="match status" value="1"/>
</dbReference>
<dbReference type="GO" id="GO:0003723">
    <property type="term" value="F:RNA binding"/>
    <property type="evidence" value="ECO:0007669"/>
    <property type="project" value="UniProtKB-KW"/>
</dbReference>
<sequence length="105" mass="11651">MAITIDEFESQPSDLLSLDKDTQGYRVLEFLSENSDKAFTPKEIRSETGLKKGSVGAVLSRLEDQGLVRHKGKYWAIIEDDRLASITAMTQGSSSSVNDDYFGED</sequence>
<accession>A0A5Q0UJD4</accession>
<dbReference type="SUPFAM" id="SSF46785">
    <property type="entry name" value="Winged helix' DNA-binding domain"/>
    <property type="match status" value="1"/>
</dbReference>
<dbReference type="AlphaFoldDB" id="A0A5Q0UJD4"/>
<evidence type="ECO:0000259" key="2">
    <source>
        <dbReference type="SMART" id="SM00550"/>
    </source>
</evidence>
<evidence type="ECO:0000313" key="3">
    <source>
        <dbReference type="EMBL" id="QGA80939.1"/>
    </source>
</evidence>
<name>A0A5Q0UJD4_9ARCH</name>
<dbReference type="SMART" id="SM00550">
    <property type="entry name" value="Zalpha"/>
    <property type="match status" value="1"/>
</dbReference>
<dbReference type="InterPro" id="IPR036388">
    <property type="entry name" value="WH-like_DNA-bd_sf"/>
</dbReference>
<dbReference type="EMBL" id="CP040089">
    <property type="protein sequence ID" value="QGA80939.1"/>
    <property type="molecule type" value="Genomic_DNA"/>
</dbReference>
<dbReference type="GO" id="GO:0003700">
    <property type="term" value="F:DNA-binding transcription factor activity"/>
    <property type="evidence" value="ECO:0007669"/>
    <property type="project" value="InterPro"/>
</dbReference>